<gene>
    <name evidence="1" type="ORF">ODALV1_LOCUS6311</name>
</gene>
<sequence length="330" mass="37085">MNINPTINFAGRMCYGCLEKTPYFDIKNYPKSTSEVDPTCTYHTNISCLSPTSACFIRVVKDGSGNIIITKGCYLDDSTGCSKTNTETDQYCFCKTSLCNSDIEVLGGKHLSSAFLLKAIKGSYLLSLLLMRCLRHLQTTDEDGLTNDCTNSATSCSSVDCNENKCQEHSTTSNEIPETDCTKGTCNVTGSNAFCRIYYYEVRKCVPECEEGKKNANEGEWYVKQECFVDPHGDTKKDCDFNHKIVHIDEMTRITVEKDCYCDNDQCNTDIGAACQAVKGSNFKTNRCEGDETNEVDGVMKRRDLNSVLYLMAWETLFIFSLFSNRIKRF</sequence>
<comment type="caution">
    <text evidence="1">The sequence shown here is derived from an EMBL/GenBank/DDBJ whole genome shotgun (WGS) entry which is preliminary data.</text>
</comment>
<accession>A0ABP1Q859</accession>
<name>A0ABP1Q859_9HEXA</name>
<protein>
    <recommendedName>
        <fullName evidence="3">Protein sleepless</fullName>
    </recommendedName>
</protein>
<evidence type="ECO:0000313" key="2">
    <source>
        <dbReference type="Proteomes" id="UP001642540"/>
    </source>
</evidence>
<dbReference type="EMBL" id="CAXLJM020000019">
    <property type="protein sequence ID" value="CAL8086034.1"/>
    <property type="molecule type" value="Genomic_DNA"/>
</dbReference>
<dbReference type="Proteomes" id="UP001642540">
    <property type="component" value="Unassembled WGS sequence"/>
</dbReference>
<evidence type="ECO:0008006" key="3">
    <source>
        <dbReference type="Google" id="ProtNLM"/>
    </source>
</evidence>
<dbReference type="InterPro" id="IPR045860">
    <property type="entry name" value="Snake_toxin-like_sf"/>
</dbReference>
<proteinExistence type="predicted"/>
<evidence type="ECO:0000313" key="1">
    <source>
        <dbReference type="EMBL" id="CAL8086034.1"/>
    </source>
</evidence>
<organism evidence="1 2">
    <name type="scientific">Orchesella dallaii</name>
    <dbReference type="NCBI Taxonomy" id="48710"/>
    <lineage>
        <taxon>Eukaryota</taxon>
        <taxon>Metazoa</taxon>
        <taxon>Ecdysozoa</taxon>
        <taxon>Arthropoda</taxon>
        <taxon>Hexapoda</taxon>
        <taxon>Collembola</taxon>
        <taxon>Entomobryomorpha</taxon>
        <taxon>Entomobryoidea</taxon>
        <taxon>Orchesellidae</taxon>
        <taxon>Orchesellinae</taxon>
        <taxon>Orchesella</taxon>
    </lineage>
</organism>
<dbReference type="SUPFAM" id="SSF57302">
    <property type="entry name" value="Snake toxin-like"/>
    <property type="match status" value="1"/>
</dbReference>
<reference evidence="1 2" key="1">
    <citation type="submission" date="2024-08" db="EMBL/GenBank/DDBJ databases">
        <authorList>
            <person name="Cucini C."/>
            <person name="Frati F."/>
        </authorList>
    </citation>
    <scope>NUCLEOTIDE SEQUENCE [LARGE SCALE GENOMIC DNA]</scope>
</reference>
<keyword evidence="2" id="KW-1185">Reference proteome</keyword>